<keyword evidence="1" id="KW-0732">Signal</keyword>
<proteinExistence type="predicted"/>
<dbReference type="Proteomes" id="UP000039865">
    <property type="component" value="Unassembled WGS sequence"/>
</dbReference>
<keyword evidence="3" id="KW-1185">Reference proteome</keyword>
<reference evidence="2 3" key="1">
    <citation type="submission" date="2014-06" db="EMBL/GenBank/DDBJ databases">
        <authorList>
            <person name="Swart Estienne"/>
        </authorList>
    </citation>
    <scope>NUCLEOTIDE SEQUENCE [LARGE SCALE GENOMIC DNA]</scope>
    <source>
        <strain evidence="2 3">130c</strain>
    </source>
</reference>
<protein>
    <submittedName>
        <fullName evidence="2">Uncharacterized protein</fullName>
    </submittedName>
</protein>
<evidence type="ECO:0000256" key="1">
    <source>
        <dbReference type="SAM" id="SignalP"/>
    </source>
</evidence>
<organism evidence="2 3">
    <name type="scientific">Stylonychia lemnae</name>
    <name type="common">Ciliate</name>
    <dbReference type="NCBI Taxonomy" id="5949"/>
    <lineage>
        <taxon>Eukaryota</taxon>
        <taxon>Sar</taxon>
        <taxon>Alveolata</taxon>
        <taxon>Ciliophora</taxon>
        <taxon>Intramacronucleata</taxon>
        <taxon>Spirotrichea</taxon>
        <taxon>Stichotrichia</taxon>
        <taxon>Sporadotrichida</taxon>
        <taxon>Oxytrichidae</taxon>
        <taxon>Stylonychinae</taxon>
        <taxon>Stylonychia</taxon>
    </lineage>
</organism>
<evidence type="ECO:0000313" key="2">
    <source>
        <dbReference type="EMBL" id="CDW88726.1"/>
    </source>
</evidence>
<dbReference type="InParanoid" id="A0A078B380"/>
<evidence type="ECO:0000313" key="3">
    <source>
        <dbReference type="Proteomes" id="UP000039865"/>
    </source>
</evidence>
<feature type="chain" id="PRO_5001729784" evidence="1">
    <location>
        <begin position="20"/>
        <end position="236"/>
    </location>
</feature>
<dbReference type="AlphaFoldDB" id="A0A078B380"/>
<feature type="signal peptide" evidence="1">
    <location>
        <begin position="1"/>
        <end position="19"/>
    </location>
</feature>
<accession>A0A078B380</accession>
<name>A0A078B380_STYLE</name>
<gene>
    <name evidence="2" type="primary">Contig7233.g7740</name>
    <name evidence="2" type="ORF">STYLEM_17850</name>
</gene>
<dbReference type="EMBL" id="CCKQ01016846">
    <property type="protein sequence ID" value="CDW88726.1"/>
    <property type="molecule type" value="Genomic_DNA"/>
</dbReference>
<sequence>MKYFSLTLVVALFLGLITCQQHIPKKMAPYISKKLMKKFANLRPPSGLSQVHCFAYPGCFPEDKQNIYGSISELPKVQQELIAPFQINYGLGPVVYPFPDVQMIEIGGIVGPRRGDYGLSTSYSRYQPKVESLMEEVDELYVDSPYWNSKWGMGPVIVQEQPNVQRTTHTESYNDINSIKSHNHKVNSNHGKDIKNKASNSMRTFNSLPQYNAERVINPEIIKEIERSQVYYGSQQ</sequence>